<evidence type="ECO:0000313" key="2">
    <source>
        <dbReference type="EMBL" id="XDJ51752.1"/>
    </source>
</evidence>
<dbReference type="InterPro" id="IPR005247">
    <property type="entry name" value="YbhB_YbcL/LppC-like"/>
</dbReference>
<dbReference type="EMBL" id="CP158268">
    <property type="protein sequence ID" value="XDJ86228.1"/>
    <property type="molecule type" value="Genomic_DNA"/>
</dbReference>
<evidence type="ECO:0000313" key="11">
    <source>
        <dbReference type="EMBL" id="XDJ77366.1"/>
    </source>
</evidence>
<dbReference type="CDD" id="cd00865">
    <property type="entry name" value="PEBP_bact_arch"/>
    <property type="match status" value="1"/>
</dbReference>
<organism evidence="7">
    <name type="scientific">Castellaniella ginsengisoli</name>
    <dbReference type="NCBI Taxonomy" id="546114"/>
    <lineage>
        <taxon>Bacteria</taxon>
        <taxon>Pseudomonadati</taxon>
        <taxon>Pseudomonadota</taxon>
        <taxon>Betaproteobacteria</taxon>
        <taxon>Burkholderiales</taxon>
        <taxon>Alcaligenaceae</taxon>
        <taxon>Castellaniella</taxon>
    </lineage>
</organism>
<dbReference type="NCBIfam" id="TIGR00481">
    <property type="entry name" value="YbhB/YbcL family Raf kinase inhibitor-like protein"/>
    <property type="match status" value="1"/>
</dbReference>
<proteinExistence type="predicted"/>
<dbReference type="EMBL" id="CP158271">
    <property type="protein sequence ID" value="XDJ92308.1"/>
    <property type="molecule type" value="Genomic_DNA"/>
</dbReference>
<dbReference type="EMBL" id="CP158259">
    <property type="protein sequence ID" value="XDJ62263.1"/>
    <property type="molecule type" value="Genomic_DNA"/>
</dbReference>
<evidence type="ECO:0000313" key="9">
    <source>
        <dbReference type="EMBL" id="XDJ72100.1"/>
    </source>
</evidence>
<dbReference type="EMBL" id="CP158258">
    <property type="protein sequence ID" value="XDJ59550.1"/>
    <property type="molecule type" value="Genomic_DNA"/>
</dbReference>
<dbReference type="InterPro" id="IPR008914">
    <property type="entry name" value="PEBP"/>
</dbReference>
<dbReference type="InterPro" id="IPR036610">
    <property type="entry name" value="PEBP-like_sf"/>
</dbReference>
<dbReference type="EMBL" id="CP158266">
    <property type="protein sequence ID" value="XDJ82195.1"/>
    <property type="molecule type" value="Genomic_DNA"/>
</dbReference>
<evidence type="ECO:0000313" key="15">
    <source>
        <dbReference type="EMBL" id="XDJ91644.1"/>
    </source>
</evidence>
<dbReference type="GO" id="GO:0004860">
    <property type="term" value="F:protein kinase inhibitor activity"/>
    <property type="evidence" value="ECO:0007669"/>
    <property type="project" value="UniProtKB-KW"/>
</dbReference>
<dbReference type="PANTHER" id="PTHR30289">
    <property type="entry name" value="UNCHARACTERIZED PROTEIN YBCL-RELATED"/>
    <property type="match status" value="1"/>
</dbReference>
<protein>
    <submittedName>
        <fullName evidence="7">YbhB/YbcL family Raf kinase inhibitor-like protein</fullName>
    </submittedName>
</protein>
<dbReference type="GeneID" id="93067223"/>
<dbReference type="AlphaFoldDB" id="A0AB39EGK4"/>
<keyword evidence="7" id="KW-0649">Protein kinase inhibitor</keyword>
<evidence type="ECO:0000313" key="12">
    <source>
        <dbReference type="EMBL" id="XDJ82195.1"/>
    </source>
</evidence>
<name>A0AB39EGK4_9BURK</name>
<evidence type="ECO:0000313" key="17">
    <source>
        <dbReference type="EMBL" id="XDJ96014.1"/>
    </source>
</evidence>
<evidence type="ECO:0000313" key="6">
    <source>
        <dbReference type="EMBL" id="XDJ63118.1"/>
    </source>
</evidence>
<dbReference type="EMBL" id="CP158257">
    <property type="protein sequence ID" value="XDJ56867.1"/>
    <property type="molecule type" value="Genomic_DNA"/>
</dbReference>
<dbReference type="EMBL" id="CP158263">
    <property type="protein sequence ID" value="XDJ72100.1"/>
    <property type="molecule type" value="Genomic_DNA"/>
</dbReference>
<dbReference type="Pfam" id="PF01161">
    <property type="entry name" value="PBP"/>
    <property type="match status" value="1"/>
</dbReference>
<evidence type="ECO:0000313" key="18">
    <source>
        <dbReference type="EMBL" id="XDJ98662.1"/>
    </source>
</evidence>
<dbReference type="Gene3D" id="3.90.280.10">
    <property type="entry name" value="PEBP-like"/>
    <property type="match status" value="1"/>
</dbReference>
<dbReference type="EMBL" id="CP158264">
    <property type="protein sequence ID" value="XDJ74368.1"/>
    <property type="molecule type" value="Genomic_DNA"/>
</dbReference>
<dbReference type="KEGG" id="cgin:ABRZ00_06775"/>
<dbReference type="EMBL" id="CP158272">
    <property type="protein sequence ID" value="XDJ98662.1"/>
    <property type="molecule type" value="Genomic_DNA"/>
</dbReference>
<evidence type="ECO:0000313" key="4">
    <source>
        <dbReference type="EMBL" id="XDJ59550.1"/>
    </source>
</evidence>
<gene>
    <name evidence="4" type="ORF">ABRY90_06485</name>
    <name evidence="7" type="ORF">ABRY91_12665</name>
    <name evidence="5" type="ORF">ABRY92_06690</name>
    <name evidence="8" type="ORF">ABRY94_00085</name>
    <name evidence="16" type="ORF">ABRY95_07705</name>
    <name evidence="12" type="ORF">ABRY96_10945</name>
    <name evidence="10" type="ORF">ABRY97_12260</name>
    <name evidence="14" type="ORF">ABRY98_12285</name>
    <name evidence="3" type="ORF">ABRZ00_06775</name>
    <name evidence="2" type="ORF">ABRZ01_07115</name>
    <name evidence="1" type="ORF">ABRZ02_09610</name>
    <name evidence="6" type="ORF">ABRZ03_10300</name>
    <name evidence="17" type="ORF">ABRZ05_13175</name>
    <name evidence="9" type="ORF">ABRZ06_00880</name>
    <name evidence="13" type="ORF">ABRZ08_05230</name>
    <name evidence="11" type="ORF">ABRZ10_00645</name>
    <name evidence="18" type="ORF">ABRZ11_12830</name>
    <name evidence="15" type="ORF">ABRZ12_04940</name>
</gene>
<dbReference type="EMBL" id="CP158262">
    <property type="protein sequence ID" value="XDJ69234.1"/>
    <property type="molecule type" value="Genomic_DNA"/>
</dbReference>
<dbReference type="EMBL" id="CP158273">
    <property type="protein sequence ID" value="XDJ96014.1"/>
    <property type="molecule type" value="Genomic_DNA"/>
</dbReference>
<dbReference type="EMBL" id="CP158265">
    <property type="protein sequence ID" value="XDJ77366.1"/>
    <property type="molecule type" value="Genomic_DNA"/>
</dbReference>
<dbReference type="SUPFAM" id="SSF49777">
    <property type="entry name" value="PEBP-like"/>
    <property type="match status" value="1"/>
</dbReference>
<evidence type="ECO:0000313" key="14">
    <source>
        <dbReference type="EMBL" id="XDJ87700.1"/>
    </source>
</evidence>
<evidence type="ECO:0000313" key="10">
    <source>
        <dbReference type="EMBL" id="XDJ74368.1"/>
    </source>
</evidence>
<evidence type="ECO:0000313" key="1">
    <source>
        <dbReference type="EMBL" id="XDJ43915.1"/>
    </source>
</evidence>
<dbReference type="EMBL" id="CP158253">
    <property type="protein sequence ID" value="XDJ43915.1"/>
    <property type="molecule type" value="Genomic_DNA"/>
</dbReference>
<evidence type="ECO:0000313" key="7">
    <source>
        <dbReference type="EMBL" id="XDJ66247.1"/>
    </source>
</evidence>
<evidence type="ECO:0000313" key="16">
    <source>
        <dbReference type="EMBL" id="XDJ92308.1"/>
    </source>
</evidence>
<dbReference type="PANTHER" id="PTHR30289:SF1">
    <property type="entry name" value="PEBP (PHOSPHATIDYLETHANOLAMINE-BINDING PROTEIN) FAMILY PROTEIN"/>
    <property type="match status" value="1"/>
</dbReference>
<reference evidence="7" key="1">
    <citation type="submission" date="2024-05" db="EMBL/GenBank/DDBJ databases">
        <authorList>
            <person name="Luo Y.-C."/>
            <person name="Nicholds J."/>
            <person name="Mortimer T."/>
            <person name="Maboni G."/>
        </authorList>
    </citation>
    <scope>NUCLEOTIDE SEQUENCE</scope>
    <source>
        <strain evidence="17">124370</strain>
        <strain evidence="18">124566</strain>
        <strain evidence="16">124953</strain>
        <strain evidence="15">130308</strain>
        <strain evidence="14">130416</strain>
        <strain evidence="13">140124</strain>
        <strain evidence="12">143751</strain>
        <strain evidence="11">143769</strain>
        <strain evidence="10">143811</strain>
        <strain evidence="9">143936</strain>
        <strain evidence="8">144863</strain>
        <strain evidence="7">145849</strain>
        <strain evidence="6">145850</strain>
        <strain evidence="5">145852</strain>
        <strain evidence="4">148131</strain>
        <strain evidence="3">150221</strain>
        <strain evidence="2">150964</strain>
        <strain evidence="1">153271</strain>
    </source>
</reference>
<dbReference type="EMBL" id="CP158256">
    <property type="protein sequence ID" value="XDJ51752.1"/>
    <property type="molecule type" value="Genomic_DNA"/>
</dbReference>
<dbReference type="EMBL" id="CP158261">
    <property type="protein sequence ID" value="XDJ66247.1"/>
    <property type="molecule type" value="Genomic_DNA"/>
</dbReference>
<dbReference type="EMBL" id="CP158260">
    <property type="protein sequence ID" value="XDJ63118.1"/>
    <property type="molecule type" value="Genomic_DNA"/>
</dbReference>
<evidence type="ECO:0000313" key="8">
    <source>
        <dbReference type="EMBL" id="XDJ69234.1"/>
    </source>
</evidence>
<dbReference type="EMBL" id="CP158270">
    <property type="protein sequence ID" value="XDJ91644.1"/>
    <property type="molecule type" value="Genomic_DNA"/>
</dbReference>
<evidence type="ECO:0000313" key="5">
    <source>
        <dbReference type="EMBL" id="XDJ62263.1"/>
    </source>
</evidence>
<evidence type="ECO:0000313" key="13">
    <source>
        <dbReference type="EMBL" id="XDJ86228.1"/>
    </source>
</evidence>
<sequence length="210" mass="23122">MKLHSESFPDQGVIPERNAFARIDPQTHVALAGNRNPHLAWTNVPEGTRSFAILCVDPDVPTRPDDVNQEGREIPADLPRTDFFHWVLVDVSPDARAIAEGDYSNDITPRGKAGPLALDGTRQGLNDYTGWFAADRDMSGDYFGYDGPCPPWNDARIHRYVFTVYALDVAELGVSGRFTGAQALEAMRGRVLAQASLTGTYTLNPRLHAL</sequence>
<accession>A0AB39EGK4</accession>
<dbReference type="EMBL" id="CP158269">
    <property type="protein sequence ID" value="XDJ87700.1"/>
    <property type="molecule type" value="Genomic_DNA"/>
</dbReference>
<evidence type="ECO:0000313" key="3">
    <source>
        <dbReference type="EMBL" id="XDJ56867.1"/>
    </source>
</evidence>
<dbReference type="RefSeq" id="WP_368642537.1">
    <property type="nucleotide sequence ID" value="NZ_CP158253.1"/>
</dbReference>